<organism evidence="1 2">
    <name type="scientific">Thiorhodococcus minor</name>
    <dbReference type="NCBI Taxonomy" id="57489"/>
    <lineage>
        <taxon>Bacteria</taxon>
        <taxon>Pseudomonadati</taxon>
        <taxon>Pseudomonadota</taxon>
        <taxon>Gammaproteobacteria</taxon>
        <taxon>Chromatiales</taxon>
        <taxon>Chromatiaceae</taxon>
        <taxon>Thiorhodococcus</taxon>
    </lineage>
</organism>
<name>A0A6M0K204_9GAMM</name>
<dbReference type="InterPro" id="IPR036748">
    <property type="entry name" value="MTH938-like_sf"/>
</dbReference>
<dbReference type="InterPro" id="IPR007523">
    <property type="entry name" value="NDUFAF3/AAMDC"/>
</dbReference>
<dbReference type="RefSeq" id="WP_164454223.1">
    <property type="nucleotide sequence ID" value="NZ_JAAIJQ010000061.1"/>
</dbReference>
<comment type="caution">
    <text evidence="1">The sequence shown here is derived from an EMBL/GenBank/DDBJ whole genome shotgun (WGS) entry which is preliminary data.</text>
</comment>
<dbReference type="SUPFAM" id="SSF64076">
    <property type="entry name" value="MTH938-like"/>
    <property type="match status" value="1"/>
</dbReference>
<gene>
    <name evidence="1" type="ORF">G3446_18000</name>
</gene>
<reference evidence="1 2" key="1">
    <citation type="submission" date="2020-02" db="EMBL/GenBank/DDBJ databases">
        <title>Genome sequences of Thiorhodococcus mannitoliphagus and Thiorhodococcus minor, purple sulfur photosynthetic bacteria in the gammaproteobacterial family, Chromatiaceae.</title>
        <authorList>
            <person name="Aviles F.A."/>
            <person name="Meyer T.E."/>
            <person name="Kyndt J.A."/>
        </authorList>
    </citation>
    <scope>NUCLEOTIDE SEQUENCE [LARGE SCALE GENOMIC DNA]</scope>
    <source>
        <strain evidence="1 2">DSM 11518</strain>
    </source>
</reference>
<dbReference type="Pfam" id="PF04430">
    <property type="entry name" value="DUF498"/>
    <property type="match status" value="1"/>
</dbReference>
<dbReference type="AlphaFoldDB" id="A0A6M0K204"/>
<dbReference type="PANTHER" id="PTHR21192">
    <property type="entry name" value="NUCLEAR PROTEIN E3-3"/>
    <property type="match status" value="1"/>
</dbReference>
<dbReference type="CDD" id="cd05560">
    <property type="entry name" value="Xcc1710_like"/>
    <property type="match status" value="1"/>
</dbReference>
<dbReference type="Proteomes" id="UP000483379">
    <property type="component" value="Unassembled WGS sequence"/>
</dbReference>
<dbReference type="PANTHER" id="PTHR21192:SF2">
    <property type="entry name" value="NADH DEHYDROGENASE [UBIQUINONE] 1 ALPHA SUBCOMPLEX ASSEMBLY FACTOR 3"/>
    <property type="match status" value="1"/>
</dbReference>
<evidence type="ECO:0000313" key="1">
    <source>
        <dbReference type="EMBL" id="NEV63760.1"/>
    </source>
</evidence>
<dbReference type="Gene3D" id="3.40.1230.10">
    <property type="entry name" value="MTH938-like"/>
    <property type="match status" value="1"/>
</dbReference>
<protein>
    <submittedName>
        <fullName evidence="1">Xcc1710-like domain-containing protein</fullName>
    </submittedName>
</protein>
<sequence length="123" mass="13522">MRFAEADDSSGNLVEGYGPEGILVGGRRFHRSLVLAPDRIIEDWEPSGPRDLVPEHLETVLALDPQVIVLGTGEEQFFPPPEVYFWVLERGVGIEVMDTGAACRTYNILMSEGRRVAAGLILA</sequence>
<evidence type="ECO:0000313" key="2">
    <source>
        <dbReference type="Proteomes" id="UP000483379"/>
    </source>
</evidence>
<accession>A0A6M0K204</accession>
<proteinExistence type="predicted"/>
<keyword evidence="2" id="KW-1185">Reference proteome</keyword>
<dbReference type="EMBL" id="JAAIJQ010000061">
    <property type="protein sequence ID" value="NEV63760.1"/>
    <property type="molecule type" value="Genomic_DNA"/>
</dbReference>